<organism evidence="2 3">
    <name type="scientific">Linum trigynum</name>
    <dbReference type="NCBI Taxonomy" id="586398"/>
    <lineage>
        <taxon>Eukaryota</taxon>
        <taxon>Viridiplantae</taxon>
        <taxon>Streptophyta</taxon>
        <taxon>Embryophyta</taxon>
        <taxon>Tracheophyta</taxon>
        <taxon>Spermatophyta</taxon>
        <taxon>Magnoliopsida</taxon>
        <taxon>eudicotyledons</taxon>
        <taxon>Gunneridae</taxon>
        <taxon>Pentapetalae</taxon>
        <taxon>rosids</taxon>
        <taxon>fabids</taxon>
        <taxon>Malpighiales</taxon>
        <taxon>Linaceae</taxon>
        <taxon>Linum</taxon>
    </lineage>
</organism>
<feature type="chain" id="PRO_5043976749" evidence="1">
    <location>
        <begin position="27"/>
        <end position="262"/>
    </location>
</feature>
<feature type="signal peptide" evidence="1">
    <location>
        <begin position="1"/>
        <end position="26"/>
    </location>
</feature>
<evidence type="ECO:0000313" key="2">
    <source>
        <dbReference type="EMBL" id="CAL1356891.1"/>
    </source>
</evidence>
<dbReference type="EMBL" id="OZ034813">
    <property type="protein sequence ID" value="CAL1356891.1"/>
    <property type="molecule type" value="Genomic_DNA"/>
</dbReference>
<gene>
    <name evidence="2" type="ORF">LTRI10_LOCUS4558</name>
</gene>
<dbReference type="Proteomes" id="UP001497516">
    <property type="component" value="Chromosome 1"/>
</dbReference>
<dbReference type="PANTHER" id="PTHR33321:SF15">
    <property type="entry name" value="PLANT BASIC SECRETORY PROTEIN (BSP) FAMILY PROTEIN"/>
    <property type="match status" value="1"/>
</dbReference>
<proteinExistence type="predicted"/>
<name>A0AAV2CL19_9ROSI</name>
<evidence type="ECO:0000256" key="1">
    <source>
        <dbReference type="SAM" id="SignalP"/>
    </source>
</evidence>
<keyword evidence="3" id="KW-1185">Reference proteome</keyword>
<keyword evidence="1" id="KW-0732">Signal</keyword>
<sequence>MPIRQHQNWLLAALSLSLINIPAGDAAYNFSVVNKAPITTPGGSRYANEIGGDEYSSFAMSEAADVVVSVLGFYDPKPVTQISLIIEEDDIVHAGNEGCAYYSNGSNNIHVSGRYLGDYEGADVRKEFSGMIHHCMTLVWLWNGDGQAPAGLLTGIASFVRAYAGLTPAAGSKTTTTTRFGDGERWDQGHEVTANFLIYCEALRHRFVPELNGKLKYGYADGLFHDLTGKTVEELWKDYKTEFGNRLISNTVTNYNNNEISY</sequence>
<dbReference type="AlphaFoldDB" id="A0AAV2CL19"/>
<dbReference type="Pfam" id="PF04450">
    <property type="entry name" value="BSP"/>
    <property type="match status" value="1"/>
</dbReference>
<evidence type="ECO:0000313" key="3">
    <source>
        <dbReference type="Proteomes" id="UP001497516"/>
    </source>
</evidence>
<accession>A0AAV2CL19</accession>
<protein>
    <submittedName>
        <fullName evidence="2">Uncharacterized protein</fullName>
    </submittedName>
</protein>
<dbReference type="PANTHER" id="PTHR33321">
    <property type="match status" value="1"/>
</dbReference>
<reference evidence="2 3" key="1">
    <citation type="submission" date="2024-04" db="EMBL/GenBank/DDBJ databases">
        <authorList>
            <person name="Fracassetti M."/>
        </authorList>
    </citation>
    <scope>NUCLEOTIDE SEQUENCE [LARGE SCALE GENOMIC DNA]</scope>
</reference>
<dbReference type="InterPro" id="IPR007541">
    <property type="entry name" value="Uncharacterised_BSP"/>
</dbReference>